<organism evidence="1 2">
    <name type="scientific">Lentzea cavernae</name>
    <dbReference type="NCBI Taxonomy" id="2020703"/>
    <lineage>
        <taxon>Bacteria</taxon>
        <taxon>Bacillati</taxon>
        <taxon>Actinomycetota</taxon>
        <taxon>Actinomycetes</taxon>
        <taxon>Pseudonocardiales</taxon>
        <taxon>Pseudonocardiaceae</taxon>
        <taxon>Lentzea</taxon>
    </lineage>
</organism>
<dbReference type="RefSeq" id="WP_191304447.1">
    <property type="nucleotide sequence ID" value="NZ_BNAR01000018.1"/>
</dbReference>
<keyword evidence="2" id="KW-1185">Reference proteome</keyword>
<name>A0ABQ3MU63_9PSEU</name>
<comment type="caution">
    <text evidence="1">The sequence shown here is derived from an EMBL/GenBank/DDBJ whole genome shotgun (WGS) entry which is preliminary data.</text>
</comment>
<protein>
    <recommendedName>
        <fullName evidence="3">Mycofactocin binding protein MftB</fullName>
    </recommendedName>
</protein>
<reference evidence="2" key="1">
    <citation type="journal article" date="2019" name="Int. J. Syst. Evol. Microbiol.">
        <title>The Global Catalogue of Microorganisms (GCM) 10K type strain sequencing project: providing services to taxonomists for standard genome sequencing and annotation.</title>
        <authorList>
            <consortium name="The Broad Institute Genomics Platform"/>
            <consortium name="The Broad Institute Genome Sequencing Center for Infectious Disease"/>
            <person name="Wu L."/>
            <person name="Ma J."/>
        </authorList>
    </citation>
    <scope>NUCLEOTIDE SEQUENCE [LARGE SCALE GENOMIC DNA]</scope>
    <source>
        <strain evidence="2">CGMCC 4.7367</strain>
    </source>
</reference>
<evidence type="ECO:0008006" key="3">
    <source>
        <dbReference type="Google" id="ProtNLM"/>
    </source>
</evidence>
<proteinExistence type="predicted"/>
<sequence length="108" mass="11826">MQFDIRADLVELRSEPKPDGTLVRRSGVTPAEMYRVTAETDEERILIRPLFHEFAAKILDTLAAAGLVHEDAQGAAQACRDAAEADRKIARVLLTVLAKASPDADRQA</sequence>
<dbReference type="EMBL" id="BNAR01000018">
    <property type="protein sequence ID" value="GHH57816.1"/>
    <property type="molecule type" value="Genomic_DNA"/>
</dbReference>
<accession>A0ABQ3MU63</accession>
<evidence type="ECO:0000313" key="1">
    <source>
        <dbReference type="EMBL" id="GHH57816.1"/>
    </source>
</evidence>
<gene>
    <name evidence="1" type="ORF">GCM10017774_78150</name>
</gene>
<dbReference type="Proteomes" id="UP000605568">
    <property type="component" value="Unassembled WGS sequence"/>
</dbReference>
<evidence type="ECO:0000313" key="2">
    <source>
        <dbReference type="Proteomes" id="UP000605568"/>
    </source>
</evidence>